<sequence length="606" mass="64846">MSGSKDNNNKASDLDRSVSVRSSARVSTSSALSDDDDYDLEAAGISDGFRPTEISHNHQYTNPQPLPPHLGPAPTSSPPPRPSSITKPSRQHDSLTLRHDGATGPTTPAHQQQPSLVRTPSASTSMSGAVRPESPYEGPSGPSFPYQMYPQNVRLARTASVATASTAAVSEVSSYRGPRGPTHPYQMYPQNTVPGVESTEDRITPAPIPVGFPGAADQYQRRIGPDGEEIADMIGPDGHTEQLPLTQAPAPTTSPPPPPQSPGHASSRSIPGAGGLGLATRNPEFASTEDLHLNGANSPLSRNSVRSFQSEVSHHDINTAAMSITNEKEKLNDWQRAAKRKVWGVVPCWAIALTAIVLVMLAVVLGAILGTFFGGKHQRPGPSPPASSDTTPTVTLDVVPWPTLPPGLAPLAVGDYTLPLSLDRSPSTCFNDTTQAQAWNCNIIFSQLTLTIKALDDEPATSQYAASLSYNSSLTLANSVFTYGMQPPSIQDVQLILVNDTNEPGRGPAWAFELPYNKTVIIPEELFPTTTASVSAAMPTSESTDSPRFKRGRKAADFSDQFKRKGVAHPGDKPWICHWGGHSLGDFYLCGTKQQPQPDCDRQFFV</sequence>
<comment type="caution">
    <text evidence="4">The sequence shown here is derived from an EMBL/GenBank/DDBJ whole genome shotgun (WGS) entry which is preliminary data.</text>
</comment>
<protein>
    <recommendedName>
        <fullName evidence="3">DUF7820 domain-containing protein</fullName>
    </recommendedName>
</protein>
<dbReference type="Proteomes" id="UP001446871">
    <property type="component" value="Unassembled WGS sequence"/>
</dbReference>
<feature type="region of interest" description="Disordered" evidence="1">
    <location>
        <begin position="169"/>
        <end position="281"/>
    </location>
</feature>
<feature type="compositionally biased region" description="Polar residues" evidence="1">
    <location>
        <begin position="104"/>
        <end position="127"/>
    </location>
</feature>
<feature type="compositionally biased region" description="Pro residues" evidence="1">
    <location>
        <begin position="252"/>
        <end position="261"/>
    </location>
</feature>
<feature type="compositionally biased region" description="Pro residues" evidence="1">
    <location>
        <begin position="64"/>
        <end position="82"/>
    </location>
</feature>
<feature type="compositionally biased region" description="Low complexity" evidence="1">
    <location>
        <begin position="242"/>
        <end position="251"/>
    </location>
</feature>
<reference evidence="4 5" key="1">
    <citation type="submission" date="2023-01" db="EMBL/GenBank/DDBJ databases">
        <title>Analysis of 21 Apiospora genomes using comparative genomics revels a genus with tremendous synthesis potential of carbohydrate active enzymes and secondary metabolites.</title>
        <authorList>
            <person name="Sorensen T."/>
        </authorList>
    </citation>
    <scope>NUCLEOTIDE SEQUENCE [LARGE SCALE GENOMIC DNA]</scope>
    <source>
        <strain evidence="4 5">CBS 83171</strain>
    </source>
</reference>
<feature type="region of interest" description="Disordered" evidence="1">
    <location>
        <begin position="1"/>
        <end position="144"/>
    </location>
</feature>
<feature type="compositionally biased region" description="Polar residues" evidence="1">
    <location>
        <begin position="533"/>
        <end position="546"/>
    </location>
</feature>
<evidence type="ECO:0000259" key="3">
    <source>
        <dbReference type="Pfam" id="PF25130"/>
    </source>
</evidence>
<gene>
    <name evidence="4" type="ORF">PG996_013128</name>
</gene>
<keyword evidence="2" id="KW-0812">Transmembrane</keyword>
<dbReference type="PANTHER" id="PTHR42078">
    <property type="entry name" value="GLUCAN 1, 4-ALPHA-GLUCOSIDASE"/>
    <property type="match status" value="1"/>
</dbReference>
<feature type="transmembrane region" description="Helical" evidence="2">
    <location>
        <begin position="349"/>
        <end position="373"/>
    </location>
</feature>
<dbReference type="PANTHER" id="PTHR42078:SF1">
    <property type="entry name" value="GLUCAN 1, 4-ALPHA-GLUCOSIDASE"/>
    <property type="match status" value="1"/>
</dbReference>
<evidence type="ECO:0000256" key="2">
    <source>
        <dbReference type="SAM" id="Phobius"/>
    </source>
</evidence>
<feature type="domain" description="DUF7820" evidence="3">
    <location>
        <begin position="391"/>
        <end position="584"/>
    </location>
</feature>
<feature type="compositionally biased region" description="Basic and acidic residues" evidence="1">
    <location>
        <begin position="90"/>
        <end position="101"/>
    </location>
</feature>
<keyword evidence="5" id="KW-1185">Reference proteome</keyword>
<evidence type="ECO:0000313" key="4">
    <source>
        <dbReference type="EMBL" id="KAK8053827.1"/>
    </source>
</evidence>
<dbReference type="Pfam" id="PF25130">
    <property type="entry name" value="DUF7820"/>
    <property type="match status" value="1"/>
</dbReference>
<organism evidence="4 5">
    <name type="scientific">Apiospora saccharicola</name>
    <dbReference type="NCBI Taxonomy" id="335842"/>
    <lineage>
        <taxon>Eukaryota</taxon>
        <taxon>Fungi</taxon>
        <taxon>Dikarya</taxon>
        <taxon>Ascomycota</taxon>
        <taxon>Pezizomycotina</taxon>
        <taxon>Sordariomycetes</taxon>
        <taxon>Xylariomycetidae</taxon>
        <taxon>Amphisphaeriales</taxon>
        <taxon>Apiosporaceae</taxon>
        <taxon>Apiospora</taxon>
    </lineage>
</organism>
<proteinExistence type="predicted"/>
<accession>A0ABR1U572</accession>
<dbReference type="EMBL" id="JAQQWM010000008">
    <property type="protein sequence ID" value="KAK8053827.1"/>
    <property type="molecule type" value="Genomic_DNA"/>
</dbReference>
<evidence type="ECO:0000256" key="1">
    <source>
        <dbReference type="SAM" id="MobiDB-lite"/>
    </source>
</evidence>
<keyword evidence="2" id="KW-1133">Transmembrane helix</keyword>
<feature type="compositionally biased region" description="Low complexity" evidence="1">
    <location>
        <begin position="132"/>
        <end position="144"/>
    </location>
</feature>
<evidence type="ECO:0000313" key="5">
    <source>
        <dbReference type="Proteomes" id="UP001446871"/>
    </source>
</evidence>
<name>A0ABR1U572_9PEZI</name>
<keyword evidence="2" id="KW-0472">Membrane</keyword>
<feature type="compositionally biased region" description="Low complexity" evidence="1">
    <location>
        <begin position="19"/>
        <end position="32"/>
    </location>
</feature>
<feature type="region of interest" description="Disordered" evidence="1">
    <location>
        <begin position="533"/>
        <end position="555"/>
    </location>
</feature>
<feature type="compositionally biased region" description="Polar residues" evidence="1">
    <location>
        <begin position="1"/>
        <end position="10"/>
    </location>
</feature>
<dbReference type="InterPro" id="IPR056722">
    <property type="entry name" value="DUF7820"/>
</dbReference>